<dbReference type="EMBL" id="CVTD020000015">
    <property type="protein sequence ID" value="CRZ34481.1"/>
    <property type="molecule type" value="Genomic_DNA"/>
</dbReference>
<dbReference type="Proteomes" id="UP000236497">
    <property type="component" value="Unassembled WGS sequence"/>
</dbReference>
<protein>
    <submittedName>
        <fullName evidence="2">Putative membrane protein</fullName>
    </submittedName>
</protein>
<keyword evidence="1" id="KW-0472">Membrane</keyword>
<sequence length="331" mass="39842">MKKYIKFTINKIHTSFIMQLIVCIVLSLIIIFTFYVFNKKIEIKKFREYTIENNINLINSIESVVNENDRIIIQGYAFILGKNTLQNEISVFLKNIENNEEIWLEVEQMNRNDVNSYFECEYDFTNSGFVATTKEKKLKRDNVYEILINIDYKDVNNSSDNIKVRKTVSSNRFILNNTLYAYNPNDFDYPILNIESELIKEVFINGQLCFYKKDIGMYVYFYEDKLYWIATENFDFDENGKTYILYHVYTSQTNKLPEKRVQYKFDNLDFIFEDYEYKIESVSPYRVAIRKIPENYSITYIRTGVNDRKIQQNIWTKMFHLDHFKNINNNN</sequence>
<organism evidence="2 3">
    <name type="scientific">Herbinix hemicellulosilytica</name>
    <dbReference type="NCBI Taxonomy" id="1564487"/>
    <lineage>
        <taxon>Bacteria</taxon>
        <taxon>Bacillati</taxon>
        <taxon>Bacillota</taxon>
        <taxon>Clostridia</taxon>
        <taxon>Lachnospirales</taxon>
        <taxon>Lachnospiraceae</taxon>
        <taxon>Herbinix</taxon>
    </lineage>
</organism>
<keyword evidence="1" id="KW-1133">Transmembrane helix</keyword>
<proteinExistence type="predicted"/>
<accession>A0A0H5SI45</accession>
<dbReference type="OrthoDB" id="9805025at2"/>
<evidence type="ECO:0000256" key="1">
    <source>
        <dbReference type="SAM" id="Phobius"/>
    </source>
</evidence>
<feature type="transmembrane region" description="Helical" evidence="1">
    <location>
        <begin position="16"/>
        <end position="37"/>
    </location>
</feature>
<name>A0A0H5SI45_HERHM</name>
<evidence type="ECO:0000313" key="2">
    <source>
        <dbReference type="EMBL" id="CRZ34481.1"/>
    </source>
</evidence>
<keyword evidence="1" id="KW-0812">Transmembrane</keyword>
<evidence type="ECO:0000313" key="3">
    <source>
        <dbReference type="Proteomes" id="UP000236497"/>
    </source>
</evidence>
<dbReference type="AlphaFoldDB" id="A0A0H5SI45"/>
<dbReference type="RefSeq" id="WP_103202590.1">
    <property type="nucleotide sequence ID" value="NZ_CVTD020000015.1"/>
</dbReference>
<keyword evidence="3" id="KW-1185">Reference proteome</keyword>
<gene>
    <name evidence="2" type="ORF">HHT355_1279</name>
</gene>
<reference evidence="2 3" key="1">
    <citation type="submission" date="2015-06" db="EMBL/GenBank/DDBJ databases">
        <authorList>
            <person name="Wibberg Daniel"/>
        </authorList>
    </citation>
    <scope>NUCLEOTIDE SEQUENCE [LARGE SCALE GENOMIC DNA]</scope>
    <source>
        <strain evidence="2 3">T3/55T</strain>
    </source>
</reference>